<dbReference type="Proteomes" id="UP000270342">
    <property type="component" value="Unassembled WGS sequence"/>
</dbReference>
<gene>
    <name evidence="5" type="ORF">D7S86_15685</name>
</gene>
<feature type="transmembrane region" description="Helical" evidence="3">
    <location>
        <begin position="37"/>
        <end position="56"/>
    </location>
</feature>
<dbReference type="AlphaFoldDB" id="A0A494XST0"/>
<dbReference type="EMBL" id="RBZU01000006">
    <property type="protein sequence ID" value="RKP53702.1"/>
    <property type="molecule type" value="Genomic_DNA"/>
</dbReference>
<dbReference type="Pfam" id="PF00990">
    <property type="entry name" value="GGDEF"/>
    <property type="match status" value="1"/>
</dbReference>
<dbReference type="OrthoDB" id="9813903at2"/>
<sequence length="392" mass="42270">MHVDLLTLYFLAIGTLFASAGMTLWDYRTHPARSKELKILAAGYATLGVGCAAVIARNDFPGVWGAAASNLIIVSGYLLVLRGIAAVNGRRYTVFSIVLLVVLALTWVVVGTRWPDAMWDYVTAIFIALASAIASRELLVGDGVPRVPSRLVAFAVTAMHAAFYTFRALCLPWLVAAYGARVQAVASDITMYEGVLYSVILPMTLLRLFREESHGELLRAAHTDYLTRLGNRRWFFEAGARVQIDVLAGGAATLLAFDLDHFKAINDRYGHKTGDDVLKSFANIARGVLGAEAIFARIGGEEFAALLPGQDLAHARRLGEMVARHFAETVLLRIHGVEIQATVSVGLASFGNHDASLGDVLANADRALYRAKSLGGNRLEVAQTSARAAVVS</sequence>
<feature type="transmembrane region" description="Helical" evidence="3">
    <location>
        <begin position="62"/>
        <end position="80"/>
    </location>
</feature>
<feature type="transmembrane region" description="Helical" evidence="3">
    <location>
        <begin position="121"/>
        <end position="139"/>
    </location>
</feature>
<dbReference type="Gene3D" id="3.30.70.270">
    <property type="match status" value="1"/>
</dbReference>
<evidence type="ECO:0000259" key="4">
    <source>
        <dbReference type="PROSITE" id="PS50887"/>
    </source>
</evidence>
<feature type="transmembrane region" description="Helical" evidence="3">
    <location>
        <begin position="6"/>
        <end position="25"/>
    </location>
</feature>
<comment type="caution">
    <text evidence="5">The sequence shown here is derived from an EMBL/GenBank/DDBJ whole genome shotgun (WGS) entry which is preliminary data.</text>
</comment>
<feature type="transmembrane region" description="Helical" evidence="3">
    <location>
        <begin position="189"/>
        <end position="209"/>
    </location>
</feature>
<feature type="transmembrane region" description="Helical" evidence="3">
    <location>
        <begin position="151"/>
        <end position="177"/>
    </location>
</feature>
<feature type="transmembrane region" description="Helical" evidence="3">
    <location>
        <begin position="92"/>
        <end position="109"/>
    </location>
</feature>
<proteinExistence type="predicted"/>
<dbReference type="GO" id="GO:0052621">
    <property type="term" value="F:diguanylate cyclase activity"/>
    <property type="evidence" value="ECO:0007669"/>
    <property type="project" value="UniProtKB-EC"/>
</dbReference>
<dbReference type="InterPro" id="IPR029787">
    <property type="entry name" value="Nucleotide_cyclase"/>
</dbReference>
<evidence type="ECO:0000313" key="5">
    <source>
        <dbReference type="EMBL" id="RKP53702.1"/>
    </source>
</evidence>
<feature type="domain" description="GGDEF" evidence="4">
    <location>
        <begin position="250"/>
        <end position="384"/>
    </location>
</feature>
<protein>
    <recommendedName>
        <fullName evidence="1">diguanylate cyclase</fullName>
        <ecNumber evidence="1">2.7.7.65</ecNumber>
    </recommendedName>
</protein>
<dbReference type="RefSeq" id="WP_121087778.1">
    <property type="nucleotide sequence ID" value="NZ_RBZU01000006.1"/>
</dbReference>
<reference evidence="5 6" key="1">
    <citation type="submission" date="2018-10" db="EMBL/GenBank/DDBJ databases">
        <title>Robbsia sp. DHC34, isolated from soil.</title>
        <authorList>
            <person name="Gao Z.-H."/>
            <person name="Qiu L.-H."/>
        </authorList>
    </citation>
    <scope>NUCLEOTIDE SEQUENCE [LARGE SCALE GENOMIC DNA]</scope>
    <source>
        <strain evidence="5 6">DHC34</strain>
    </source>
</reference>
<evidence type="ECO:0000256" key="1">
    <source>
        <dbReference type="ARBA" id="ARBA00012528"/>
    </source>
</evidence>
<dbReference type="InterPro" id="IPR050469">
    <property type="entry name" value="Diguanylate_Cyclase"/>
</dbReference>
<dbReference type="PROSITE" id="PS50887">
    <property type="entry name" value="GGDEF"/>
    <property type="match status" value="1"/>
</dbReference>
<keyword evidence="3" id="KW-0472">Membrane</keyword>
<keyword evidence="3" id="KW-1133">Transmembrane helix</keyword>
<dbReference type="NCBIfam" id="TIGR00254">
    <property type="entry name" value="GGDEF"/>
    <property type="match status" value="1"/>
</dbReference>
<keyword evidence="3" id="KW-0812">Transmembrane</keyword>
<dbReference type="SUPFAM" id="SSF55073">
    <property type="entry name" value="Nucleotide cyclase"/>
    <property type="match status" value="1"/>
</dbReference>
<dbReference type="SMART" id="SM00267">
    <property type="entry name" value="GGDEF"/>
    <property type="match status" value="1"/>
</dbReference>
<dbReference type="InterPro" id="IPR000160">
    <property type="entry name" value="GGDEF_dom"/>
</dbReference>
<evidence type="ECO:0000313" key="6">
    <source>
        <dbReference type="Proteomes" id="UP000270342"/>
    </source>
</evidence>
<dbReference type="PANTHER" id="PTHR45138:SF9">
    <property type="entry name" value="DIGUANYLATE CYCLASE DGCM-RELATED"/>
    <property type="match status" value="1"/>
</dbReference>
<dbReference type="PANTHER" id="PTHR45138">
    <property type="entry name" value="REGULATORY COMPONENTS OF SENSORY TRANSDUCTION SYSTEM"/>
    <property type="match status" value="1"/>
</dbReference>
<dbReference type="EC" id="2.7.7.65" evidence="1"/>
<keyword evidence="6" id="KW-1185">Reference proteome</keyword>
<dbReference type="InterPro" id="IPR043128">
    <property type="entry name" value="Rev_trsase/Diguanyl_cyclase"/>
</dbReference>
<accession>A0A494XST0</accession>
<dbReference type="CDD" id="cd01949">
    <property type="entry name" value="GGDEF"/>
    <property type="match status" value="1"/>
</dbReference>
<organism evidence="5 6">
    <name type="scientific">Pararobbsia silviterrae</name>
    <dbReference type="NCBI Taxonomy" id="1792498"/>
    <lineage>
        <taxon>Bacteria</taxon>
        <taxon>Pseudomonadati</taxon>
        <taxon>Pseudomonadota</taxon>
        <taxon>Betaproteobacteria</taxon>
        <taxon>Burkholderiales</taxon>
        <taxon>Burkholderiaceae</taxon>
        <taxon>Pararobbsia</taxon>
    </lineage>
</organism>
<evidence type="ECO:0000256" key="3">
    <source>
        <dbReference type="SAM" id="Phobius"/>
    </source>
</evidence>
<comment type="catalytic activity">
    <reaction evidence="2">
        <text>2 GTP = 3',3'-c-di-GMP + 2 diphosphate</text>
        <dbReference type="Rhea" id="RHEA:24898"/>
        <dbReference type="ChEBI" id="CHEBI:33019"/>
        <dbReference type="ChEBI" id="CHEBI:37565"/>
        <dbReference type="ChEBI" id="CHEBI:58805"/>
        <dbReference type="EC" id="2.7.7.65"/>
    </reaction>
</comment>
<evidence type="ECO:0000256" key="2">
    <source>
        <dbReference type="ARBA" id="ARBA00034247"/>
    </source>
</evidence>
<name>A0A494XST0_9BURK</name>